<protein>
    <submittedName>
        <fullName evidence="2">Uncharacterized protein</fullName>
    </submittedName>
</protein>
<dbReference type="EMBL" id="SCKG01000012">
    <property type="protein sequence ID" value="TDH05960.1"/>
    <property type="molecule type" value="Genomic_DNA"/>
</dbReference>
<proteinExistence type="predicted"/>
<accession>A0A484CPX2</accession>
<evidence type="ECO:0000256" key="1">
    <source>
        <dbReference type="SAM" id="MobiDB-lite"/>
    </source>
</evidence>
<keyword evidence="3" id="KW-1185">Reference proteome</keyword>
<sequence length="75" mass="8327">MIHNIKQIKGTQSTTLGGGRSLGCDEDGLLFRVDLTTRVFDLVKLLHICKTQELPFTLQSTRSRQGALHLQSDTS</sequence>
<name>A0A484CPX2_PERFV</name>
<gene>
    <name evidence="2" type="ORF">EPR50_G00127970</name>
</gene>
<evidence type="ECO:0000313" key="2">
    <source>
        <dbReference type="EMBL" id="TDH05960.1"/>
    </source>
</evidence>
<dbReference type="Proteomes" id="UP000295070">
    <property type="component" value="Chromosome 12"/>
</dbReference>
<feature type="region of interest" description="Disordered" evidence="1">
    <location>
        <begin position="1"/>
        <end position="20"/>
    </location>
</feature>
<reference evidence="2 3" key="1">
    <citation type="submission" date="2019-01" db="EMBL/GenBank/DDBJ databases">
        <title>A chromosome-scale genome assembly of the yellow perch, Perca flavescens.</title>
        <authorList>
            <person name="Feron R."/>
            <person name="Morvezen R."/>
            <person name="Bestin A."/>
            <person name="Haffray P."/>
            <person name="Klopp C."/>
            <person name="Zahm M."/>
            <person name="Cabau C."/>
            <person name="Roques C."/>
            <person name="Donnadieu C."/>
            <person name="Bouchez O."/>
            <person name="Christie M."/>
            <person name="Larson W."/>
            <person name="Guiguen Y."/>
        </authorList>
    </citation>
    <scope>NUCLEOTIDE SEQUENCE [LARGE SCALE GENOMIC DNA]</scope>
    <source>
        <strain evidence="2">YP-PL-M2</strain>
        <tissue evidence="2">Blood</tissue>
    </source>
</reference>
<organism evidence="2 3">
    <name type="scientific">Perca flavescens</name>
    <name type="common">American yellow perch</name>
    <name type="synonym">Morone flavescens</name>
    <dbReference type="NCBI Taxonomy" id="8167"/>
    <lineage>
        <taxon>Eukaryota</taxon>
        <taxon>Metazoa</taxon>
        <taxon>Chordata</taxon>
        <taxon>Craniata</taxon>
        <taxon>Vertebrata</taxon>
        <taxon>Euteleostomi</taxon>
        <taxon>Actinopterygii</taxon>
        <taxon>Neopterygii</taxon>
        <taxon>Teleostei</taxon>
        <taxon>Neoteleostei</taxon>
        <taxon>Acanthomorphata</taxon>
        <taxon>Eupercaria</taxon>
        <taxon>Perciformes</taxon>
        <taxon>Percoidei</taxon>
        <taxon>Percidae</taxon>
        <taxon>Percinae</taxon>
        <taxon>Perca</taxon>
    </lineage>
</organism>
<dbReference type="AlphaFoldDB" id="A0A484CPX2"/>
<comment type="caution">
    <text evidence="2">The sequence shown here is derived from an EMBL/GenBank/DDBJ whole genome shotgun (WGS) entry which is preliminary data.</text>
</comment>
<evidence type="ECO:0000313" key="3">
    <source>
        <dbReference type="Proteomes" id="UP000295070"/>
    </source>
</evidence>